<dbReference type="InterPro" id="IPR036259">
    <property type="entry name" value="MFS_trans_sf"/>
</dbReference>
<organism evidence="9 10">
    <name type="scientific">Lachnellula occidentalis</name>
    <dbReference type="NCBI Taxonomy" id="215460"/>
    <lineage>
        <taxon>Eukaryota</taxon>
        <taxon>Fungi</taxon>
        <taxon>Dikarya</taxon>
        <taxon>Ascomycota</taxon>
        <taxon>Pezizomycotina</taxon>
        <taxon>Leotiomycetes</taxon>
        <taxon>Helotiales</taxon>
        <taxon>Lachnaceae</taxon>
        <taxon>Lachnellula</taxon>
    </lineage>
</organism>
<accession>A0A8H8RW57</accession>
<feature type="transmembrane region" description="Helical" evidence="7">
    <location>
        <begin position="21"/>
        <end position="39"/>
    </location>
</feature>
<feature type="transmembrane region" description="Helical" evidence="7">
    <location>
        <begin position="181"/>
        <end position="204"/>
    </location>
</feature>
<feature type="transmembrane region" description="Helical" evidence="7">
    <location>
        <begin position="474"/>
        <end position="493"/>
    </location>
</feature>
<feature type="transmembrane region" description="Helical" evidence="7">
    <location>
        <begin position="339"/>
        <end position="356"/>
    </location>
</feature>
<name>A0A8H8RW57_9HELO</name>
<dbReference type="InterPro" id="IPR005828">
    <property type="entry name" value="MFS_sugar_transport-like"/>
</dbReference>
<comment type="similarity">
    <text evidence="2">Belongs to the major facilitator superfamily. Sugar transporter (TC 2.A.1.1) family.</text>
</comment>
<dbReference type="SUPFAM" id="SSF103473">
    <property type="entry name" value="MFS general substrate transporter"/>
    <property type="match status" value="1"/>
</dbReference>
<dbReference type="PROSITE" id="PS00217">
    <property type="entry name" value="SUGAR_TRANSPORT_2"/>
    <property type="match status" value="1"/>
</dbReference>
<dbReference type="InterPro" id="IPR005829">
    <property type="entry name" value="Sugar_transporter_CS"/>
</dbReference>
<dbReference type="Proteomes" id="UP000443090">
    <property type="component" value="Unassembled WGS sequence"/>
</dbReference>
<comment type="subcellular location">
    <subcellularLocation>
        <location evidence="1">Membrane</location>
        <topology evidence="1">Multi-pass membrane protein</topology>
    </subcellularLocation>
</comment>
<dbReference type="GO" id="GO:0016020">
    <property type="term" value="C:membrane"/>
    <property type="evidence" value="ECO:0007669"/>
    <property type="project" value="UniProtKB-SubCell"/>
</dbReference>
<evidence type="ECO:0000256" key="7">
    <source>
        <dbReference type="SAM" id="Phobius"/>
    </source>
</evidence>
<feature type="transmembrane region" description="Helical" evidence="7">
    <location>
        <begin position="423"/>
        <end position="445"/>
    </location>
</feature>
<feature type="transmembrane region" description="Helical" evidence="7">
    <location>
        <begin position="119"/>
        <end position="141"/>
    </location>
</feature>
<dbReference type="PANTHER" id="PTHR48022">
    <property type="entry name" value="PLASTIDIC GLUCOSE TRANSPORTER 4"/>
    <property type="match status" value="1"/>
</dbReference>
<comment type="caution">
    <text evidence="9">The sequence shown here is derived from an EMBL/GenBank/DDBJ whole genome shotgun (WGS) entry which is preliminary data.</text>
</comment>
<protein>
    <submittedName>
        <fullName evidence="9">Lactose permease</fullName>
    </submittedName>
</protein>
<keyword evidence="10" id="KW-1185">Reference proteome</keyword>
<dbReference type="InterPro" id="IPR003663">
    <property type="entry name" value="Sugar/inositol_transpt"/>
</dbReference>
<evidence type="ECO:0000256" key="2">
    <source>
        <dbReference type="ARBA" id="ARBA00010992"/>
    </source>
</evidence>
<dbReference type="InterPro" id="IPR050360">
    <property type="entry name" value="MFS_Sugar_Transporters"/>
</dbReference>
<feature type="transmembrane region" description="Helical" evidence="7">
    <location>
        <begin position="315"/>
        <end position="332"/>
    </location>
</feature>
<dbReference type="Pfam" id="PF00083">
    <property type="entry name" value="Sugar_tr"/>
    <property type="match status" value="1"/>
</dbReference>
<feature type="transmembrane region" description="Helical" evidence="7">
    <location>
        <begin position="387"/>
        <end position="411"/>
    </location>
</feature>
<proteinExistence type="inferred from homology"/>
<feature type="transmembrane region" description="Helical" evidence="7">
    <location>
        <begin position="59"/>
        <end position="81"/>
    </location>
</feature>
<dbReference type="AlphaFoldDB" id="A0A8H8RW57"/>
<evidence type="ECO:0000313" key="10">
    <source>
        <dbReference type="Proteomes" id="UP000443090"/>
    </source>
</evidence>
<dbReference type="FunFam" id="1.20.1250.20:FF:000134">
    <property type="entry name" value="MFS sugar transporter protein"/>
    <property type="match status" value="1"/>
</dbReference>
<evidence type="ECO:0000256" key="6">
    <source>
        <dbReference type="ARBA" id="ARBA00023136"/>
    </source>
</evidence>
<dbReference type="InterPro" id="IPR020846">
    <property type="entry name" value="MFS_dom"/>
</dbReference>
<keyword evidence="5 7" id="KW-1133">Transmembrane helix</keyword>
<evidence type="ECO:0000256" key="3">
    <source>
        <dbReference type="ARBA" id="ARBA00022448"/>
    </source>
</evidence>
<dbReference type="PANTHER" id="PTHR48022:SF31">
    <property type="entry name" value="HEXOSE TRANSPORTER"/>
    <property type="match status" value="1"/>
</dbReference>
<gene>
    <name evidence="9" type="primary">LAC12_9</name>
    <name evidence="9" type="ORF">LOCC1_G005324</name>
</gene>
<dbReference type="GO" id="GO:0005351">
    <property type="term" value="F:carbohydrate:proton symporter activity"/>
    <property type="evidence" value="ECO:0007669"/>
    <property type="project" value="TreeGrafter"/>
</dbReference>
<evidence type="ECO:0000256" key="5">
    <source>
        <dbReference type="ARBA" id="ARBA00022989"/>
    </source>
</evidence>
<dbReference type="Gene3D" id="1.20.1250.20">
    <property type="entry name" value="MFS general substrate transporter like domains"/>
    <property type="match status" value="1"/>
</dbReference>
<keyword evidence="6 7" id="KW-0472">Membrane</keyword>
<dbReference type="PROSITE" id="PS50850">
    <property type="entry name" value="MFS"/>
    <property type="match status" value="1"/>
</dbReference>
<feature type="transmembrane region" description="Helical" evidence="7">
    <location>
        <begin position="93"/>
        <end position="113"/>
    </location>
</feature>
<feature type="domain" description="Major facilitator superfamily (MFS) profile" evidence="8">
    <location>
        <begin position="26"/>
        <end position="496"/>
    </location>
</feature>
<feature type="transmembrane region" description="Helical" evidence="7">
    <location>
        <begin position="273"/>
        <end position="295"/>
    </location>
</feature>
<reference evidence="9 10" key="1">
    <citation type="submission" date="2018-05" db="EMBL/GenBank/DDBJ databases">
        <title>Genome sequencing and assembly of the regulated plant pathogen Lachnellula willkommii and related sister species for the development of diagnostic species identification markers.</title>
        <authorList>
            <person name="Giroux E."/>
            <person name="Bilodeau G."/>
        </authorList>
    </citation>
    <scope>NUCLEOTIDE SEQUENCE [LARGE SCALE GENOMIC DNA]</scope>
    <source>
        <strain evidence="9 10">CBS 160.35</strain>
    </source>
</reference>
<feature type="transmembrane region" description="Helical" evidence="7">
    <location>
        <begin position="153"/>
        <end position="175"/>
    </location>
</feature>
<sequence>MVEIAPSRRYVSSLVSNNANVLMGVIILTSVVDSLTLGYDGSLMGSLNVMSSYKSYIAPTTALISLNGSITYVGGICSAFISSAVINWRGRKWGMLIAAIIQIIGAALQGGAVNVGMFIVGRFFIGAGSGFSAVAAPTYVAETSRPEWRAFTLGMYYTCWAVGTLIASGVCYGTENINNNWAWRAPSLLQALPSIFCIIILVFIPESPRWLAYQDRDEDCLEVLSVVNGLPADHPIVQLQYREVKETIDFEKTSGATLGAKELIKNHGNRKRLFVSASVAPLVMLTGSNIITFYFGTMLTDAGISDASTQLQINVILSAWQLVCGVIGSMLAERIGRKWLAAGSTIVATIFLYMLGKLPRGVLKYRTDCFTGGLTAAYGTSNNQSGVYGTVACIFLFLGAYSFGLTPLTVIYPPEVLSYSMRASGMGVYTILAKTCGIFVVSFPLTNAKLFTADFHVQTWVFPYMFDAIGWKTYIVNASWNLLFVLLIVFYWVETKDLTLEEIDERFDGVKHAGVPNLELWKRGKADLEEDAVITEQVILTKM</sequence>
<dbReference type="PRINTS" id="PR00171">
    <property type="entry name" value="SUGRTRNSPORT"/>
</dbReference>
<evidence type="ECO:0000256" key="1">
    <source>
        <dbReference type="ARBA" id="ARBA00004141"/>
    </source>
</evidence>
<keyword evidence="4 7" id="KW-0812">Transmembrane</keyword>
<dbReference type="PROSITE" id="PS00216">
    <property type="entry name" value="SUGAR_TRANSPORT_1"/>
    <property type="match status" value="1"/>
</dbReference>
<keyword evidence="3" id="KW-0813">Transport</keyword>
<dbReference type="EMBL" id="QGMI01000349">
    <property type="protein sequence ID" value="TVY42116.1"/>
    <property type="molecule type" value="Genomic_DNA"/>
</dbReference>
<evidence type="ECO:0000313" key="9">
    <source>
        <dbReference type="EMBL" id="TVY42116.1"/>
    </source>
</evidence>
<evidence type="ECO:0000256" key="4">
    <source>
        <dbReference type="ARBA" id="ARBA00022692"/>
    </source>
</evidence>
<evidence type="ECO:0000259" key="8">
    <source>
        <dbReference type="PROSITE" id="PS50850"/>
    </source>
</evidence>
<dbReference type="OrthoDB" id="4540492at2759"/>